<organism evidence="1 2">
    <name type="scientific">Candidatus Aeolococcus gillhamiae</name>
    <dbReference type="NCBI Taxonomy" id="3127015"/>
    <lineage>
        <taxon>Bacteria</taxon>
        <taxon>Bacillati</taxon>
        <taxon>Candidatus Dormiibacterota</taxon>
        <taxon>Candidatus Dormibacteria</taxon>
        <taxon>Candidatus Aeolococcales</taxon>
        <taxon>Candidatus Aeolococcaceae</taxon>
        <taxon>Candidatus Aeolococcus</taxon>
    </lineage>
</organism>
<reference evidence="1 2" key="1">
    <citation type="journal article" date="2017" name="Nature">
        <title>Atmospheric trace gases support primary production in Antarctic desert surface soil.</title>
        <authorList>
            <person name="Ji M."/>
            <person name="Greening C."/>
            <person name="Vanwonterghem I."/>
            <person name="Carere C.R."/>
            <person name="Bay S.K."/>
            <person name="Steen J.A."/>
            <person name="Montgomery K."/>
            <person name="Lines T."/>
            <person name="Beardall J."/>
            <person name="van Dorst J."/>
            <person name="Snape I."/>
            <person name="Stott M.B."/>
            <person name="Hugenholtz P."/>
            <person name="Ferrari B.C."/>
        </authorList>
    </citation>
    <scope>NUCLEOTIDE SEQUENCE [LARGE SCALE GENOMIC DNA]</scope>
    <source>
        <strain evidence="1">RRmetagenome_bin12</strain>
    </source>
</reference>
<proteinExistence type="predicted"/>
<dbReference type="EMBL" id="QHBU01000034">
    <property type="protein sequence ID" value="PZR83485.1"/>
    <property type="molecule type" value="Genomic_DNA"/>
</dbReference>
<comment type="caution">
    <text evidence="1">The sequence shown here is derived from an EMBL/GenBank/DDBJ whole genome shotgun (WGS) entry which is preliminary data.</text>
</comment>
<accession>A0A2W5ZKB9</accession>
<evidence type="ECO:0000313" key="2">
    <source>
        <dbReference type="Proteomes" id="UP000248724"/>
    </source>
</evidence>
<evidence type="ECO:0000313" key="1">
    <source>
        <dbReference type="EMBL" id="PZR83485.1"/>
    </source>
</evidence>
<dbReference type="Pfam" id="PF13459">
    <property type="entry name" value="Fer4_15"/>
    <property type="match status" value="1"/>
</dbReference>
<protein>
    <submittedName>
        <fullName evidence="1">Ferredoxin</fullName>
    </submittedName>
</protein>
<name>A0A2W5ZKB9_9BACT</name>
<dbReference type="AlphaFoldDB" id="A0A2W5ZKB9"/>
<gene>
    <name evidence="1" type="ORF">DLM65_01720</name>
</gene>
<dbReference type="Proteomes" id="UP000248724">
    <property type="component" value="Unassembled WGS sequence"/>
</dbReference>
<sequence>MSSVPLRRLRVNPILCDGVGYCAEIVPELIFLDDWGFPVIDPIPIEDETCLRHARKAVASCPKVALLLEHLEASGH</sequence>
<dbReference type="Gene3D" id="3.30.70.20">
    <property type="match status" value="1"/>
</dbReference>
<dbReference type="SUPFAM" id="SSF54862">
    <property type="entry name" value="4Fe-4S ferredoxins"/>
    <property type="match status" value="1"/>
</dbReference>